<dbReference type="KEGG" id="dpr:Despr_0351"/>
<feature type="domain" description="O-antigen ligase-related" evidence="6">
    <location>
        <begin position="207"/>
        <end position="365"/>
    </location>
</feature>
<feature type="transmembrane region" description="Helical" evidence="5">
    <location>
        <begin position="392"/>
        <end position="415"/>
    </location>
</feature>
<evidence type="ECO:0000259" key="6">
    <source>
        <dbReference type="Pfam" id="PF04932"/>
    </source>
</evidence>
<keyword evidence="2 5" id="KW-0812">Transmembrane</keyword>
<dbReference type="InterPro" id="IPR007016">
    <property type="entry name" value="O-antigen_ligase-rel_domated"/>
</dbReference>
<feature type="transmembrane region" description="Helical" evidence="5">
    <location>
        <begin position="165"/>
        <end position="192"/>
    </location>
</feature>
<organism evidence="7 8">
    <name type="scientific">Desulfobulbus propionicus (strain ATCC 33891 / DSM 2032 / VKM B-1956 / 1pr3)</name>
    <dbReference type="NCBI Taxonomy" id="577650"/>
    <lineage>
        <taxon>Bacteria</taxon>
        <taxon>Pseudomonadati</taxon>
        <taxon>Thermodesulfobacteriota</taxon>
        <taxon>Desulfobulbia</taxon>
        <taxon>Desulfobulbales</taxon>
        <taxon>Desulfobulbaceae</taxon>
        <taxon>Desulfobulbus</taxon>
    </lineage>
</organism>
<feature type="transmembrane region" description="Helical" evidence="5">
    <location>
        <begin position="348"/>
        <end position="372"/>
    </location>
</feature>
<evidence type="ECO:0000313" key="7">
    <source>
        <dbReference type="EMBL" id="ADW16533.1"/>
    </source>
</evidence>
<evidence type="ECO:0000256" key="4">
    <source>
        <dbReference type="ARBA" id="ARBA00023136"/>
    </source>
</evidence>
<proteinExistence type="predicted"/>
<feature type="transmembrane region" description="Helical" evidence="5">
    <location>
        <begin position="105"/>
        <end position="124"/>
    </location>
</feature>
<accession>A0A7U3YJG9</accession>
<sequence>MRVILLKILFPILSLFSFVNPFYGVINYTFISVIRPEQLTYGSPIIGNVFALAIGCLFIACITKKEKLIFAISNKFFVSFLLFVIFLYVSTYFSPFTDFTETRGSIYYLQQFPQIFVFCLCLYAVLTRLTKKEVQFYLYILTFLFLFMGLWGIEQYFRGNTLVENLFGTAIVDRCGITAVFILYFPISLYLFISNKGFKKIFGLISSITFMVMIILTQSRAGFLGFLMTLFVLWLHSKQKIKLLLISFVFVIPVLFILPNEYISRIKTIKYDSVKNEEILDLSAASRIVLWKIALKIFQDNPVAGIGNLNFSKAGIIYHSDFIGKINEDLYEYIFDHKTIKLSHSHNTFINILAEGGLIATIPFFIVLFLPIVNGHFLIKKYINKENDYAKLLLYINSGLIGFYVAAIFANLLLLDFLYWNLTLSYFIGNKIYNDSEL</sequence>
<evidence type="ECO:0000256" key="3">
    <source>
        <dbReference type="ARBA" id="ARBA00022989"/>
    </source>
</evidence>
<comment type="subcellular location">
    <subcellularLocation>
        <location evidence="1">Membrane</location>
        <topology evidence="1">Multi-pass membrane protein</topology>
    </subcellularLocation>
</comment>
<dbReference type="Proteomes" id="UP000006365">
    <property type="component" value="Chromosome"/>
</dbReference>
<dbReference type="PANTHER" id="PTHR37422:SF17">
    <property type="entry name" value="O-ANTIGEN LIGASE"/>
    <property type="match status" value="1"/>
</dbReference>
<dbReference type="GO" id="GO:0016020">
    <property type="term" value="C:membrane"/>
    <property type="evidence" value="ECO:0007669"/>
    <property type="project" value="UniProtKB-SubCell"/>
</dbReference>
<feature type="transmembrane region" description="Helical" evidence="5">
    <location>
        <begin position="241"/>
        <end position="258"/>
    </location>
</feature>
<name>A0A7U3YJG9_DESPD</name>
<reference evidence="7 8" key="1">
    <citation type="journal article" date="2011" name="Stand. Genomic Sci.">
        <title>Complete genome sequence of Desulfobulbus propionicus type strain (1pr3).</title>
        <authorList>
            <person name="Pagani I."/>
            <person name="Lapidus A."/>
            <person name="Nolan M."/>
            <person name="Lucas S."/>
            <person name="Hammon N."/>
            <person name="Deshpande S."/>
            <person name="Cheng J.F."/>
            <person name="Chertkov O."/>
            <person name="Davenport K."/>
            <person name="Tapia R."/>
            <person name="Han C."/>
            <person name="Goodwin L."/>
            <person name="Pitluck S."/>
            <person name="Liolios K."/>
            <person name="Mavromatis K."/>
            <person name="Ivanova N."/>
            <person name="Mikhailova N."/>
            <person name="Pati A."/>
            <person name="Chen A."/>
            <person name="Palaniappan K."/>
            <person name="Land M."/>
            <person name="Hauser L."/>
            <person name="Chang Y.J."/>
            <person name="Jeffries C.D."/>
            <person name="Detter J.C."/>
            <person name="Brambilla E."/>
            <person name="Kannan K.P."/>
            <person name="Djao O.D."/>
            <person name="Rohde M."/>
            <person name="Pukall R."/>
            <person name="Spring S."/>
            <person name="Goker M."/>
            <person name="Sikorski J."/>
            <person name="Woyke T."/>
            <person name="Bristow J."/>
            <person name="Eisen J.A."/>
            <person name="Markowitz V."/>
            <person name="Hugenholtz P."/>
            <person name="Kyrpides N.C."/>
            <person name="Klenk H.P."/>
        </authorList>
    </citation>
    <scope>NUCLEOTIDE SEQUENCE [LARGE SCALE GENOMIC DNA]</scope>
    <source>
        <strain evidence="8">ATCC 33891 / DSM 2032 / 1pr3</strain>
    </source>
</reference>
<feature type="transmembrane region" description="Helical" evidence="5">
    <location>
        <begin position="75"/>
        <end position="93"/>
    </location>
</feature>
<dbReference type="EMBL" id="CP002364">
    <property type="protein sequence ID" value="ADW16533.1"/>
    <property type="molecule type" value="Genomic_DNA"/>
</dbReference>
<dbReference type="InterPro" id="IPR051533">
    <property type="entry name" value="WaaL-like"/>
</dbReference>
<evidence type="ECO:0000256" key="2">
    <source>
        <dbReference type="ARBA" id="ARBA00022692"/>
    </source>
</evidence>
<dbReference type="AlphaFoldDB" id="A0A7U3YJG9"/>
<dbReference type="Pfam" id="PF04932">
    <property type="entry name" value="Wzy_C"/>
    <property type="match status" value="1"/>
</dbReference>
<feature type="transmembrane region" description="Helical" evidence="5">
    <location>
        <begin position="136"/>
        <end position="153"/>
    </location>
</feature>
<evidence type="ECO:0000256" key="5">
    <source>
        <dbReference type="SAM" id="Phobius"/>
    </source>
</evidence>
<keyword evidence="4 5" id="KW-0472">Membrane</keyword>
<feature type="transmembrane region" description="Helical" evidence="5">
    <location>
        <begin position="45"/>
        <end position="63"/>
    </location>
</feature>
<gene>
    <name evidence="7" type="ordered locus">Despr_0351</name>
</gene>
<dbReference type="PANTHER" id="PTHR37422">
    <property type="entry name" value="TEICHURONIC ACID BIOSYNTHESIS PROTEIN TUAE"/>
    <property type="match status" value="1"/>
</dbReference>
<dbReference type="RefSeq" id="WP_015723080.1">
    <property type="nucleotide sequence ID" value="NC_014972.1"/>
</dbReference>
<protein>
    <submittedName>
        <fullName evidence="7">O-antigen polymerase</fullName>
    </submittedName>
</protein>
<keyword evidence="8" id="KW-1185">Reference proteome</keyword>
<evidence type="ECO:0000313" key="8">
    <source>
        <dbReference type="Proteomes" id="UP000006365"/>
    </source>
</evidence>
<evidence type="ECO:0000256" key="1">
    <source>
        <dbReference type="ARBA" id="ARBA00004141"/>
    </source>
</evidence>
<feature type="transmembrane region" description="Helical" evidence="5">
    <location>
        <begin position="204"/>
        <end position="235"/>
    </location>
</feature>
<keyword evidence="3 5" id="KW-1133">Transmembrane helix</keyword>